<dbReference type="AlphaFoldDB" id="A0A369QWA3"/>
<dbReference type="Gene3D" id="3.30.559.10">
    <property type="entry name" value="Chloramphenicol acetyltransferase-like domain"/>
    <property type="match status" value="1"/>
</dbReference>
<dbReference type="Proteomes" id="UP000253919">
    <property type="component" value="Unassembled WGS sequence"/>
</dbReference>
<dbReference type="EC" id="2.3.1.28" evidence="2"/>
<dbReference type="PIRSF" id="PIRSF000440">
    <property type="entry name" value="CAT"/>
    <property type="match status" value="1"/>
</dbReference>
<evidence type="ECO:0000256" key="1">
    <source>
        <dbReference type="PIRSR" id="PIRSR000440-1"/>
    </source>
</evidence>
<dbReference type="RefSeq" id="WP_115375297.1">
    <property type="nucleotide sequence ID" value="NZ_QASA01000001.1"/>
</dbReference>
<dbReference type="PANTHER" id="PTHR38474:SF1">
    <property type="entry name" value="SLR0299 PROTEIN"/>
    <property type="match status" value="1"/>
</dbReference>
<evidence type="ECO:0000313" key="2">
    <source>
        <dbReference type="EMBL" id="RDC66438.1"/>
    </source>
</evidence>
<gene>
    <name evidence="2" type="primary">catA</name>
    <name evidence="2" type="ORF">AHMF7616_05069</name>
</gene>
<accession>A0A369QWA3</accession>
<keyword evidence="2" id="KW-0012">Acyltransferase</keyword>
<keyword evidence="2" id="KW-0808">Transferase</keyword>
<comment type="caution">
    <text evidence="2">The sequence shown here is derived from an EMBL/GenBank/DDBJ whole genome shotgun (WGS) entry which is preliminary data.</text>
</comment>
<feature type="active site" description="Proton acceptor" evidence="1">
    <location>
        <position position="188"/>
    </location>
</feature>
<organism evidence="2 3">
    <name type="scientific">Adhaeribacter pallidiroseus</name>
    <dbReference type="NCBI Taxonomy" id="2072847"/>
    <lineage>
        <taxon>Bacteria</taxon>
        <taxon>Pseudomonadati</taxon>
        <taxon>Bacteroidota</taxon>
        <taxon>Cytophagia</taxon>
        <taxon>Cytophagales</taxon>
        <taxon>Hymenobacteraceae</taxon>
        <taxon>Adhaeribacter</taxon>
    </lineage>
</organism>
<sequence length="209" mass="24196">MKKELSINTWNRQEHFQFFSRFEEPFFSLVANLDGTVAYQKAKTADSSFYLYYLYLSLAAANTIENFRYRIEAEKIFCYDSIHASPTVLRDDKTFGFSFLEYQPDFSEFAHMANAAIQEVKASSGLNLNQNTGRPDVIHYSAIPWITFTGLSHARSFSFKDSVPKITFGKYFWDQNKLLLPVSISVHHGLMDGYHVSEFLKKYQELLNA</sequence>
<proteinExistence type="predicted"/>
<dbReference type="Pfam" id="PF00302">
    <property type="entry name" value="CAT"/>
    <property type="match status" value="1"/>
</dbReference>
<evidence type="ECO:0000313" key="3">
    <source>
        <dbReference type="Proteomes" id="UP000253919"/>
    </source>
</evidence>
<name>A0A369QWA3_9BACT</name>
<reference evidence="2 3" key="1">
    <citation type="submission" date="2018-04" db="EMBL/GenBank/DDBJ databases">
        <title>Adhaeribacter sp. HMF7616 genome sequencing and assembly.</title>
        <authorList>
            <person name="Kang H."/>
            <person name="Kang J."/>
            <person name="Cha I."/>
            <person name="Kim H."/>
            <person name="Joh K."/>
        </authorList>
    </citation>
    <scope>NUCLEOTIDE SEQUENCE [LARGE SCALE GENOMIC DNA]</scope>
    <source>
        <strain evidence="2 3">HMF7616</strain>
    </source>
</reference>
<dbReference type="SMART" id="SM01059">
    <property type="entry name" value="CAT"/>
    <property type="match status" value="1"/>
</dbReference>
<dbReference type="PANTHER" id="PTHR38474">
    <property type="entry name" value="SLR0299 PROTEIN"/>
    <property type="match status" value="1"/>
</dbReference>
<dbReference type="GO" id="GO:0008811">
    <property type="term" value="F:chloramphenicol O-acetyltransferase activity"/>
    <property type="evidence" value="ECO:0007669"/>
    <property type="project" value="UniProtKB-EC"/>
</dbReference>
<dbReference type="OrthoDB" id="9801766at2"/>
<dbReference type="SUPFAM" id="SSF52777">
    <property type="entry name" value="CoA-dependent acyltransferases"/>
    <property type="match status" value="1"/>
</dbReference>
<protein>
    <submittedName>
        <fullName evidence="2">Chloramphenicol O-acetyltransferase</fullName>
        <ecNumber evidence="2">2.3.1.28</ecNumber>
    </submittedName>
</protein>
<dbReference type="InterPro" id="IPR023213">
    <property type="entry name" value="CAT-like_dom_sf"/>
</dbReference>
<keyword evidence="3" id="KW-1185">Reference proteome</keyword>
<dbReference type="EMBL" id="QASA01000001">
    <property type="protein sequence ID" value="RDC66438.1"/>
    <property type="molecule type" value="Genomic_DNA"/>
</dbReference>
<dbReference type="InterPro" id="IPR001707">
    <property type="entry name" value="Cmp_AcTrfase"/>
</dbReference>